<organism evidence="1">
    <name type="scientific">Sulfurisphaera javensis</name>
    <dbReference type="NCBI Taxonomy" id="2049879"/>
    <lineage>
        <taxon>Archaea</taxon>
        <taxon>Thermoproteota</taxon>
        <taxon>Thermoprotei</taxon>
        <taxon>Sulfolobales</taxon>
        <taxon>Sulfolobaceae</taxon>
        <taxon>Sulfurisphaera</taxon>
    </lineage>
</organism>
<dbReference type="EMBL" id="AP031322">
    <property type="protein sequence ID" value="BFH74714.1"/>
    <property type="molecule type" value="Genomic_DNA"/>
</dbReference>
<evidence type="ECO:0000313" key="1">
    <source>
        <dbReference type="EMBL" id="BFH74714.1"/>
    </source>
</evidence>
<dbReference type="GeneID" id="92355612"/>
<dbReference type="RefSeq" id="WP_369610197.1">
    <property type="nucleotide sequence ID" value="NZ_AP031322.1"/>
</dbReference>
<dbReference type="KEGG" id="sjv:SJAV_26580"/>
<proteinExistence type="predicted"/>
<name>A0AAT9GV07_9CREN</name>
<sequence length="68" mass="8192">MANERKNKEIAESLIEYYNYLKLCNLTNTKKDLEGLRELSKYIPKERYNLEKVDDLLRLIFLLSNPLR</sequence>
<dbReference type="AlphaFoldDB" id="A0AAT9GV07"/>
<accession>A0AAT9GV07</accession>
<protein>
    <submittedName>
        <fullName evidence="1">Uncharacterized protein</fullName>
    </submittedName>
</protein>
<gene>
    <name evidence="1" type="ORF">SJAV_26580</name>
</gene>
<reference evidence="1" key="1">
    <citation type="submission" date="2024-03" db="EMBL/GenBank/DDBJ databases">
        <title>Complete genome sequence of Sulfurisphaera javensis strain KD-1.</title>
        <authorList>
            <person name="Sakai H."/>
            <person name="Nur N."/>
            <person name="Suwanto A."/>
            <person name="Kurosawa N."/>
        </authorList>
    </citation>
    <scope>NUCLEOTIDE SEQUENCE</scope>
    <source>
        <strain evidence="1">KD-1</strain>
    </source>
</reference>